<evidence type="ECO:0000256" key="9">
    <source>
        <dbReference type="ARBA" id="ARBA00023136"/>
    </source>
</evidence>
<keyword evidence="5 10" id="KW-0145">Chemotaxis</keyword>
<dbReference type="RefSeq" id="WP_109564848.1">
    <property type="nucleotide sequence ID" value="NZ_QGDJ01000006.1"/>
</dbReference>
<keyword evidence="4" id="KW-1003">Cell membrane</keyword>
<evidence type="ECO:0000313" key="13">
    <source>
        <dbReference type="Proteomes" id="UP000245839"/>
    </source>
</evidence>
<evidence type="ECO:0000256" key="8">
    <source>
        <dbReference type="ARBA" id="ARBA00022989"/>
    </source>
</evidence>
<dbReference type="GO" id="GO:0005886">
    <property type="term" value="C:plasma membrane"/>
    <property type="evidence" value="ECO:0007669"/>
    <property type="project" value="UniProtKB-SubCell"/>
</dbReference>
<evidence type="ECO:0000256" key="1">
    <source>
        <dbReference type="ARBA" id="ARBA00002254"/>
    </source>
</evidence>
<keyword evidence="9 10" id="KW-0472">Membrane</keyword>
<organism evidence="12 14">
    <name type="scientific">Jannaschia seohaensis</name>
    <dbReference type="NCBI Taxonomy" id="475081"/>
    <lineage>
        <taxon>Bacteria</taxon>
        <taxon>Pseudomonadati</taxon>
        <taxon>Pseudomonadota</taxon>
        <taxon>Alphaproteobacteria</taxon>
        <taxon>Rhodobacterales</taxon>
        <taxon>Roseobacteraceae</taxon>
        <taxon>Jannaschia</taxon>
    </lineage>
</organism>
<proteinExistence type="inferred from homology"/>
<keyword evidence="12" id="KW-0282">Flagellum</keyword>
<evidence type="ECO:0000256" key="4">
    <source>
        <dbReference type="ARBA" id="ARBA00022475"/>
    </source>
</evidence>
<protein>
    <recommendedName>
        <fullName evidence="10">Flagellar protein FliL</fullName>
    </recommendedName>
</protein>
<dbReference type="Proteomes" id="UP000251571">
    <property type="component" value="Unassembled WGS sequence"/>
</dbReference>
<comment type="function">
    <text evidence="1 10">Controls the rotational direction of flagella during chemotaxis.</text>
</comment>
<evidence type="ECO:0000256" key="6">
    <source>
        <dbReference type="ARBA" id="ARBA00022692"/>
    </source>
</evidence>
<comment type="similarity">
    <text evidence="3 10">Belongs to the FliL family.</text>
</comment>
<reference evidence="14" key="1">
    <citation type="submission" date="2016-10" db="EMBL/GenBank/DDBJ databases">
        <authorList>
            <person name="Varghese N."/>
            <person name="Submissions S."/>
        </authorList>
    </citation>
    <scope>NUCLEOTIDE SEQUENCE [LARGE SCALE GENOMIC DNA]</scope>
    <source>
        <strain evidence="14">DSM 25227</strain>
    </source>
</reference>
<dbReference type="GO" id="GO:0006935">
    <property type="term" value="P:chemotaxis"/>
    <property type="evidence" value="ECO:0007669"/>
    <property type="project" value="UniProtKB-KW"/>
</dbReference>
<dbReference type="GO" id="GO:0071973">
    <property type="term" value="P:bacterial-type flagellum-dependent cell motility"/>
    <property type="evidence" value="ECO:0007669"/>
    <property type="project" value="InterPro"/>
</dbReference>
<dbReference type="Pfam" id="PF03748">
    <property type="entry name" value="FliL"/>
    <property type="match status" value="1"/>
</dbReference>
<dbReference type="EMBL" id="UETC01000006">
    <property type="protein sequence ID" value="SSA47473.1"/>
    <property type="molecule type" value="Genomic_DNA"/>
</dbReference>
<keyword evidence="6 10" id="KW-0812">Transmembrane</keyword>
<dbReference type="AlphaFoldDB" id="A0A2Y9C811"/>
<evidence type="ECO:0000256" key="7">
    <source>
        <dbReference type="ARBA" id="ARBA00022779"/>
    </source>
</evidence>
<keyword evidence="12" id="KW-0969">Cilium</keyword>
<evidence type="ECO:0000313" key="14">
    <source>
        <dbReference type="Proteomes" id="UP000251571"/>
    </source>
</evidence>
<evidence type="ECO:0000313" key="12">
    <source>
        <dbReference type="EMBL" id="SSA47473.1"/>
    </source>
</evidence>
<evidence type="ECO:0000313" key="11">
    <source>
        <dbReference type="EMBL" id="PWJ17410.1"/>
    </source>
</evidence>
<dbReference type="InterPro" id="IPR005503">
    <property type="entry name" value="FliL"/>
</dbReference>
<dbReference type="EMBL" id="QGDJ01000006">
    <property type="protein sequence ID" value="PWJ17410.1"/>
    <property type="molecule type" value="Genomic_DNA"/>
</dbReference>
<feature type="transmembrane region" description="Helical" evidence="10">
    <location>
        <begin position="21"/>
        <end position="42"/>
    </location>
</feature>
<keyword evidence="10" id="KW-0997">Cell inner membrane</keyword>
<keyword evidence="12" id="KW-0966">Cell projection</keyword>
<reference evidence="12" key="2">
    <citation type="submission" date="2016-10" db="EMBL/GenBank/DDBJ databases">
        <authorList>
            <person name="Cai Z."/>
        </authorList>
    </citation>
    <scope>NUCLEOTIDE SEQUENCE [LARGE SCALE GENOMIC DNA]</scope>
    <source>
        <strain evidence="12">DSM 25227</strain>
    </source>
</reference>
<dbReference type="GO" id="GO:0009425">
    <property type="term" value="C:bacterial-type flagellum basal body"/>
    <property type="evidence" value="ECO:0007669"/>
    <property type="project" value="InterPro"/>
</dbReference>
<evidence type="ECO:0000256" key="5">
    <source>
        <dbReference type="ARBA" id="ARBA00022500"/>
    </source>
</evidence>
<name>A0A2Y9C811_9RHOB</name>
<evidence type="ECO:0000256" key="3">
    <source>
        <dbReference type="ARBA" id="ARBA00008281"/>
    </source>
</evidence>
<accession>A0A2Y9C811</accession>
<dbReference type="OrthoDB" id="7619358at2"/>
<evidence type="ECO:0000256" key="2">
    <source>
        <dbReference type="ARBA" id="ARBA00004162"/>
    </source>
</evidence>
<reference evidence="11 13" key="3">
    <citation type="submission" date="2018-03" db="EMBL/GenBank/DDBJ databases">
        <title>Genomic Encyclopedia of Archaeal and Bacterial Type Strains, Phase II (KMG-II): from individual species to whole genera.</title>
        <authorList>
            <person name="Goeker M."/>
        </authorList>
    </citation>
    <scope>NUCLEOTIDE SEQUENCE [LARGE SCALE GENOMIC DNA]</scope>
    <source>
        <strain evidence="11 13">DSM 25227</strain>
    </source>
</reference>
<keyword evidence="8 10" id="KW-1133">Transmembrane helix</keyword>
<evidence type="ECO:0000256" key="10">
    <source>
        <dbReference type="RuleBase" id="RU364125"/>
    </source>
</evidence>
<gene>
    <name evidence="11" type="ORF">BCF38_10620</name>
    <name evidence="12" type="ORF">SAMN05421539_10620</name>
</gene>
<dbReference type="Proteomes" id="UP000245839">
    <property type="component" value="Unassembled WGS sequence"/>
</dbReference>
<comment type="subcellular location">
    <subcellularLocation>
        <location evidence="10">Cell inner membrane</location>
    </subcellularLocation>
    <subcellularLocation>
        <location evidence="2">Cell membrane</location>
        <topology evidence="2">Single-pass membrane protein</topology>
    </subcellularLocation>
</comment>
<keyword evidence="7 10" id="KW-0283">Flagellar rotation</keyword>
<keyword evidence="13" id="KW-1185">Reference proteome</keyword>
<sequence length="162" mass="16897">MADATAELGEDQQKKGGLGRIGWAATVILALVLGGGGFWAAYTGMLSSGAAATPAADPAAGPAAPTFLELDPLTITVGGEGSIRQLRFRAFLELSAANGADLAALQPRILDIFATYLRALDLRTLENPAALLRIRAQLLRRLQLLTGPDAVSDLLIVDFVIT</sequence>